<evidence type="ECO:0000256" key="1">
    <source>
        <dbReference type="SAM" id="Coils"/>
    </source>
</evidence>
<dbReference type="PANTHER" id="PTHR45967">
    <property type="entry name" value="G-BOX-BINDING FACTOR 3-RELATED"/>
    <property type="match status" value="1"/>
</dbReference>
<dbReference type="GO" id="GO:0043565">
    <property type="term" value="F:sequence-specific DNA binding"/>
    <property type="evidence" value="ECO:0007669"/>
    <property type="project" value="InterPro"/>
</dbReference>
<comment type="caution">
    <text evidence="4">The sequence shown here is derived from an EMBL/GenBank/DDBJ whole genome shotgun (WGS) entry which is preliminary data.</text>
</comment>
<accession>A0A8S1IP02</accession>
<feature type="compositionally biased region" description="Polar residues" evidence="2">
    <location>
        <begin position="256"/>
        <end position="265"/>
    </location>
</feature>
<protein>
    <recommendedName>
        <fullName evidence="3">BZIP domain-containing protein</fullName>
    </recommendedName>
</protein>
<feature type="region of interest" description="Disordered" evidence="2">
    <location>
        <begin position="222"/>
        <end position="265"/>
    </location>
</feature>
<dbReference type="InterPro" id="IPR046347">
    <property type="entry name" value="bZIP_sf"/>
</dbReference>
<dbReference type="Gene3D" id="1.20.5.170">
    <property type="match status" value="1"/>
</dbReference>
<dbReference type="OrthoDB" id="1642657at2759"/>
<reference evidence="4" key="1">
    <citation type="submission" date="2020-12" db="EMBL/GenBank/DDBJ databases">
        <authorList>
            <person name="Iha C."/>
        </authorList>
    </citation>
    <scope>NUCLEOTIDE SEQUENCE</scope>
</reference>
<dbReference type="CDD" id="cd14686">
    <property type="entry name" value="bZIP"/>
    <property type="match status" value="1"/>
</dbReference>
<dbReference type="EMBL" id="CAJHUC010000332">
    <property type="protein sequence ID" value="CAD7695361.1"/>
    <property type="molecule type" value="Genomic_DNA"/>
</dbReference>
<feature type="region of interest" description="Disordered" evidence="2">
    <location>
        <begin position="162"/>
        <end position="201"/>
    </location>
</feature>
<evidence type="ECO:0000256" key="2">
    <source>
        <dbReference type="SAM" id="MobiDB-lite"/>
    </source>
</evidence>
<evidence type="ECO:0000313" key="4">
    <source>
        <dbReference type="EMBL" id="CAD7695361.1"/>
    </source>
</evidence>
<dbReference type="PANTHER" id="PTHR45967:SF38">
    <property type="entry name" value="G-BOX-BINDING FACTOR 2"/>
    <property type="match status" value="1"/>
</dbReference>
<dbReference type="GO" id="GO:0003700">
    <property type="term" value="F:DNA-binding transcription factor activity"/>
    <property type="evidence" value="ECO:0007669"/>
    <property type="project" value="InterPro"/>
</dbReference>
<keyword evidence="1" id="KW-0175">Coiled coil</keyword>
<dbReference type="SUPFAM" id="SSF57959">
    <property type="entry name" value="Leucine zipper domain"/>
    <property type="match status" value="1"/>
</dbReference>
<keyword evidence="5" id="KW-1185">Reference proteome</keyword>
<organism evidence="4 5">
    <name type="scientific">Ostreobium quekettii</name>
    <dbReference type="NCBI Taxonomy" id="121088"/>
    <lineage>
        <taxon>Eukaryota</taxon>
        <taxon>Viridiplantae</taxon>
        <taxon>Chlorophyta</taxon>
        <taxon>core chlorophytes</taxon>
        <taxon>Ulvophyceae</taxon>
        <taxon>TCBD clade</taxon>
        <taxon>Bryopsidales</taxon>
        <taxon>Ostreobineae</taxon>
        <taxon>Ostreobiaceae</taxon>
        <taxon>Ostreobium</taxon>
    </lineage>
</organism>
<evidence type="ECO:0000259" key="3">
    <source>
        <dbReference type="PROSITE" id="PS50217"/>
    </source>
</evidence>
<dbReference type="SMART" id="SM00338">
    <property type="entry name" value="BRLZ"/>
    <property type="match status" value="1"/>
</dbReference>
<feature type="compositionally biased region" description="Polar residues" evidence="2">
    <location>
        <begin position="189"/>
        <end position="199"/>
    </location>
</feature>
<name>A0A8S1IP02_9CHLO</name>
<dbReference type="InterPro" id="IPR004827">
    <property type="entry name" value="bZIP"/>
</dbReference>
<feature type="region of interest" description="Disordered" evidence="2">
    <location>
        <begin position="1"/>
        <end position="46"/>
    </location>
</feature>
<feature type="compositionally biased region" description="Polar residues" evidence="2">
    <location>
        <begin position="1"/>
        <end position="10"/>
    </location>
</feature>
<dbReference type="PROSITE" id="PS50217">
    <property type="entry name" value="BZIP"/>
    <property type="match status" value="1"/>
</dbReference>
<dbReference type="Pfam" id="PF00170">
    <property type="entry name" value="bZIP_1"/>
    <property type="match status" value="1"/>
</dbReference>
<sequence>MSGQFFGTNGSPSSSLPLSVAPYQPPAQGGASAGYPFGGDGLGRQRLDGVQAPSEAIQMTPVQTLPEAWSYLQQVPPANQGGAPLSERDLKTLKRKQANRDAARRSKVRRKVEAQALGMRLKELMAENDDLKTEVAESRREVSKLAKLNSSHRAVLTSRGVALDGYPPVDTHFEAPKEQEGENKDEQSKTPCASGSDATATIPEVLEFSRDYGAQFGLPTARLKSGELSPDCPQSSWKELGIDAGDAEKLEDHGASSASTDRGGQ</sequence>
<dbReference type="Proteomes" id="UP000708148">
    <property type="component" value="Unassembled WGS sequence"/>
</dbReference>
<feature type="coiled-coil region" evidence="1">
    <location>
        <begin position="114"/>
        <end position="148"/>
    </location>
</feature>
<gene>
    <name evidence="4" type="ORF">OSTQU699_LOCUS722</name>
</gene>
<feature type="compositionally biased region" description="Basic and acidic residues" evidence="2">
    <location>
        <begin position="171"/>
        <end position="188"/>
    </location>
</feature>
<evidence type="ECO:0000313" key="5">
    <source>
        <dbReference type="Proteomes" id="UP000708148"/>
    </source>
</evidence>
<feature type="domain" description="BZIP" evidence="3">
    <location>
        <begin position="89"/>
        <end position="152"/>
    </location>
</feature>
<dbReference type="InterPro" id="IPR044827">
    <property type="entry name" value="GBF-like"/>
</dbReference>
<dbReference type="AlphaFoldDB" id="A0A8S1IP02"/>
<proteinExistence type="predicted"/>